<dbReference type="InterPro" id="IPR007396">
    <property type="entry name" value="TR_PAI2-type"/>
</dbReference>
<reference evidence="2 3" key="1">
    <citation type="journal article" date="2017" name="Elife">
        <title>Extensive horizontal gene transfer in cheese-associated bacteria.</title>
        <authorList>
            <person name="Bonham K.S."/>
            <person name="Wolfe B.E."/>
            <person name="Dutton R.J."/>
        </authorList>
    </citation>
    <scope>NUCLEOTIDE SEQUENCE [LARGE SCALE GENOMIC DNA]</scope>
    <source>
        <strain evidence="2 3">962_8</strain>
    </source>
</reference>
<feature type="compositionally biased region" description="Acidic residues" evidence="1">
    <location>
        <begin position="217"/>
        <end position="226"/>
    </location>
</feature>
<evidence type="ECO:0000313" key="2">
    <source>
        <dbReference type="EMBL" id="PCC43148.1"/>
    </source>
</evidence>
<dbReference type="AlphaFoldDB" id="A0A2A3YV50"/>
<dbReference type="SUPFAM" id="SSF50475">
    <property type="entry name" value="FMN-binding split barrel"/>
    <property type="match status" value="1"/>
</dbReference>
<name>A0A2A3YV50_BREAU</name>
<gene>
    <name evidence="2" type="ORF">CIK65_08765</name>
</gene>
<protein>
    <submittedName>
        <fullName evidence="2">Transcriptional regulator</fullName>
    </submittedName>
</protein>
<accession>A0A2A3YV50</accession>
<dbReference type="Pfam" id="PF04299">
    <property type="entry name" value="FMN_bind_2"/>
    <property type="match status" value="1"/>
</dbReference>
<organism evidence="2 3">
    <name type="scientific">Brevibacterium aurantiacum</name>
    <dbReference type="NCBI Taxonomy" id="273384"/>
    <lineage>
        <taxon>Bacteria</taxon>
        <taxon>Bacillati</taxon>
        <taxon>Actinomycetota</taxon>
        <taxon>Actinomycetes</taxon>
        <taxon>Micrococcales</taxon>
        <taxon>Brevibacteriaceae</taxon>
        <taxon>Brevibacterium</taxon>
    </lineage>
</organism>
<dbReference type="EMBL" id="NRGQ01000008">
    <property type="protein sequence ID" value="PCC43148.1"/>
    <property type="molecule type" value="Genomic_DNA"/>
</dbReference>
<dbReference type="PANTHER" id="PTHR35802">
    <property type="entry name" value="PROTEASE SYNTHASE AND SPORULATION PROTEIN PAI 2"/>
    <property type="match status" value="1"/>
</dbReference>
<evidence type="ECO:0000313" key="3">
    <source>
        <dbReference type="Proteomes" id="UP000218620"/>
    </source>
</evidence>
<sequence>MHTYPNYPAPSGRAEVELVKANPFALLITNGADCEHPPVATHLPIVFPPESGATTDLTGHRLWGHLGRKNTHWQSFAEQPEALAVFSTSQAYVSPSNYHFTPAAPTLNYAAVHLTGTITVLEDDAESLAVVERTVEALEGQRESPWSPEGSHELFRKIISGVVSFAFDVTGVTSMFKLSQDMPAQVHERVADDLDRPSCPHADVAGLMRQTGVSESTGEDGEDATA</sequence>
<dbReference type="Proteomes" id="UP000218620">
    <property type="component" value="Unassembled WGS sequence"/>
</dbReference>
<comment type="caution">
    <text evidence="2">The sequence shown here is derived from an EMBL/GenBank/DDBJ whole genome shotgun (WGS) entry which is preliminary data.</text>
</comment>
<dbReference type="InterPro" id="IPR012349">
    <property type="entry name" value="Split_barrel_FMN-bd"/>
</dbReference>
<dbReference type="PIRSF" id="PIRSF010372">
    <property type="entry name" value="PaiB"/>
    <property type="match status" value="1"/>
</dbReference>
<dbReference type="Gene3D" id="2.30.110.10">
    <property type="entry name" value="Electron Transport, Fmn-binding Protein, Chain A"/>
    <property type="match status" value="1"/>
</dbReference>
<feature type="region of interest" description="Disordered" evidence="1">
    <location>
        <begin position="193"/>
        <end position="226"/>
    </location>
</feature>
<proteinExistence type="predicted"/>
<evidence type="ECO:0000256" key="1">
    <source>
        <dbReference type="SAM" id="MobiDB-lite"/>
    </source>
</evidence>
<dbReference type="PANTHER" id="PTHR35802:SF1">
    <property type="entry name" value="PROTEASE SYNTHASE AND SPORULATION PROTEIN PAI 2"/>
    <property type="match status" value="1"/>
</dbReference>